<comment type="caution">
    <text evidence="3">The sequence shown here is derived from an EMBL/GenBank/DDBJ whole genome shotgun (WGS) entry which is preliminary data.</text>
</comment>
<accession>A0ABD2STX8</accession>
<sequence length="189" mass="21037">YFRMIIRRLVFLFLTVSFILSSVFCALLQSMAMAAMKLFVTLLFLLFLVSPLTSAESTDFEYCNKKANYDVKVSQINITPFPVKGGRTTTFSIIADTGKNLTGGKLVIDVNYLFFHVHQETIDLCKETSCPASGDFVISHSQELPGFTPPGSYTLTMKMVDEKNKQLSCITFSFSISLFDEPQALSASS</sequence>
<proteinExistence type="predicted"/>
<keyword evidence="1" id="KW-0732">Signal</keyword>
<dbReference type="FunFam" id="2.60.40.770:FF:000002">
    <property type="entry name" value="putative phosphatidylglycerol/phosphatidylinositol transfer protein DDB_G0282179"/>
    <property type="match status" value="1"/>
</dbReference>
<dbReference type="SUPFAM" id="SSF81296">
    <property type="entry name" value="E set domains"/>
    <property type="match status" value="1"/>
</dbReference>
<dbReference type="InterPro" id="IPR033917">
    <property type="entry name" value="ML_PG-PI_TP"/>
</dbReference>
<feature type="non-terminal residue" evidence="3">
    <location>
        <position position="1"/>
    </location>
</feature>
<dbReference type="InterPro" id="IPR003172">
    <property type="entry name" value="ML_dom"/>
</dbReference>
<protein>
    <recommendedName>
        <fullName evidence="2">MD-2-related lipid-recognition domain-containing protein</fullName>
    </recommendedName>
</protein>
<dbReference type="AlphaFoldDB" id="A0ABD2STX8"/>
<evidence type="ECO:0000313" key="4">
    <source>
        <dbReference type="Proteomes" id="UP001627284"/>
    </source>
</evidence>
<dbReference type="InterPro" id="IPR039670">
    <property type="entry name" value="NPC2-like"/>
</dbReference>
<dbReference type="SMART" id="SM00737">
    <property type="entry name" value="ML"/>
    <property type="match status" value="1"/>
</dbReference>
<evidence type="ECO:0000259" key="2">
    <source>
        <dbReference type="SMART" id="SM00737"/>
    </source>
</evidence>
<keyword evidence="4" id="KW-1185">Reference proteome</keyword>
<evidence type="ECO:0000256" key="1">
    <source>
        <dbReference type="ARBA" id="ARBA00022729"/>
    </source>
</evidence>
<evidence type="ECO:0000313" key="3">
    <source>
        <dbReference type="EMBL" id="KAL3347334.1"/>
    </source>
</evidence>
<dbReference type="CDD" id="cd00917">
    <property type="entry name" value="PG-PI_TP"/>
    <property type="match status" value="1"/>
</dbReference>
<dbReference type="PANTHER" id="PTHR11306">
    <property type="entry name" value="NIEMANN PICK TYPE C2 PROTEIN NPC2-RELATED"/>
    <property type="match status" value="1"/>
</dbReference>
<dbReference type="Proteomes" id="UP001627284">
    <property type="component" value="Unassembled WGS sequence"/>
</dbReference>
<dbReference type="InterPro" id="IPR014756">
    <property type="entry name" value="Ig_E-set"/>
</dbReference>
<dbReference type="EMBL" id="JBJKTR010000013">
    <property type="protein sequence ID" value="KAL3347334.1"/>
    <property type="molecule type" value="Genomic_DNA"/>
</dbReference>
<dbReference type="Pfam" id="PF02221">
    <property type="entry name" value="E1_DerP2_DerF2"/>
    <property type="match status" value="1"/>
</dbReference>
<organism evidence="3 4">
    <name type="scientific">Solanum stoloniferum</name>
    <dbReference type="NCBI Taxonomy" id="62892"/>
    <lineage>
        <taxon>Eukaryota</taxon>
        <taxon>Viridiplantae</taxon>
        <taxon>Streptophyta</taxon>
        <taxon>Embryophyta</taxon>
        <taxon>Tracheophyta</taxon>
        <taxon>Spermatophyta</taxon>
        <taxon>Magnoliopsida</taxon>
        <taxon>eudicotyledons</taxon>
        <taxon>Gunneridae</taxon>
        <taxon>Pentapetalae</taxon>
        <taxon>asterids</taxon>
        <taxon>lamiids</taxon>
        <taxon>Solanales</taxon>
        <taxon>Solanaceae</taxon>
        <taxon>Solanoideae</taxon>
        <taxon>Solaneae</taxon>
        <taxon>Solanum</taxon>
    </lineage>
</organism>
<dbReference type="PANTHER" id="PTHR11306:SF63">
    <property type="entry name" value="PHOSPHATIDYLGLYCEROL_PHOSPHATIDYLINOSITOL TRANSFER PROTEIN DDB_G0282179"/>
    <property type="match status" value="1"/>
</dbReference>
<name>A0ABD2STX8_9SOLN</name>
<feature type="domain" description="MD-2-related lipid-recognition" evidence="2">
    <location>
        <begin position="60"/>
        <end position="174"/>
    </location>
</feature>
<reference evidence="3 4" key="1">
    <citation type="submission" date="2024-05" db="EMBL/GenBank/DDBJ databases">
        <title>De novo assembly of an allotetraploid wild potato.</title>
        <authorList>
            <person name="Hosaka A.J."/>
        </authorList>
    </citation>
    <scope>NUCLEOTIDE SEQUENCE [LARGE SCALE GENOMIC DNA]</scope>
    <source>
        <tissue evidence="3">Young leaves</tissue>
    </source>
</reference>
<gene>
    <name evidence="3" type="ORF">AABB24_021150</name>
</gene>
<dbReference type="Gene3D" id="2.60.40.770">
    <property type="match status" value="1"/>
</dbReference>